<gene>
    <name evidence="2" type="primary">AVEN_212230_2</name>
    <name evidence="2" type="ORF">CEXT_596251</name>
</gene>
<evidence type="ECO:0000313" key="3">
    <source>
        <dbReference type="Proteomes" id="UP001054945"/>
    </source>
</evidence>
<keyword evidence="3" id="KW-1185">Reference proteome</keyword>
<dbReference type="AlphaFoldDB" id="A0AAV4U273"/>
<accession>A0AAV4U273</accession>
<organism evidence="2 3">
    <name type="scientific">Caerostris extrusa</name>
    <name type="common">Bark spider</name>
    <name type="synonym">Caerostris bankana</name>
    <dbReference type="NCBI Taxonomy" id="172846"/>
    <lineage>
        <taxon>Eukaryota</taxon>
        <taxon>Metazoa</taxon>
        <taxon>Ecdysozoa</taxon>
        <taxon>Arthropoda</taxon>
        <taxon>Chelicerata</taxon>
        <taxon>Arachnida</taxon>
        <taxon>Araneae</taxon>
        <taxon>Araneomorphae</taxon>
        <taxon>Entelegynae</taxon>
        <taxon>Araneoidea</taxon>
        <taxon>Araneidae</taxon>
        <taxon>Caerostris</taxon>
    </lineage>
</organism>
<evidence type="ECO:0000256" key="1">
    <source>
        <dbReference type="SAM" id="MobiDB-lite"/>
    </source>
</evidence>
<feature type="compositionally biased region" description="Polar residues" evidence="1">
    <location>
        <begin position="34"/>
        <end position="49"/>
    </location>
</feature>
<feature type="compositionally biased region" description="Polar residues" evidence="1">
    <location>
        <begin position="75"/>
        <end position="84"/>
    </location>
</feature>
<feature type="compositionally biased region" description="Basic and acidic residues" evidence="1">
    <location>
        <begin position="1"/>
        <end position="33"/>
    </location>
</feature>
<reference evidence="2 3" key="1">
    <citation type="submission" date="2021-06" db="EMBL/GenBank/DDBJ databases">
        <title>Caerostris extrusa draft genome.</title>
        <authorList>
            <person name="Kono N."/>
            <person name="Arakawa K."/>
        </authorList>
    </citation>
    <scope>NUCLEOTIDE SEQUENCE [LARGE SCALE GENOMIC DNA]</scope>
</reference>
<comment type="caution">
    <text evidence="2">The sequence shown here is derived from an EMBL/GenBank/DDBJ whole genome shotgun (WGS) entry which is preliminary data.</text>
</comment>
<sequence length="151" mass="17270">MEIYQHERYMERERDEGDSREREIEYIRKERSLMRQSPLTSHHSANRLDSSNDDKGLMGSITHGTPRDYARNISPPISTSTTPLNLATSLPHVENNLPLKDEYSSRISRPSINAINGQENEKKPALHMENLETSVPVSSHSKNISFYYGKG</sequence>
<dbReference type="Proteomes" id="UP001054945">
    <property type="component" value="Unassembled WGS sequence"/>
</dbReference>
<proteinExistence type="predicted"/>
<feature type="region of interest" description="Disordered" evidence="1">
    <location>
        <begin position="1"/>
        <end position="84"/>
    </location>
</feature>
<evidence type="ECO:0000313" key="2">
    <source>
        <dbReference type="EMBL" id="GIY51876.1"/>
    </source>
</evidence>
<name>A0AAV4U273_CAEEX</name>
<dbReference type="EMBL" id="BPLR01012172">
    <property type="protein sequence ID" value="GIY51876.1"/>
    <property type="molecule type" value="Genomic_DNA"/>
</dbReference>
<protein>
    <submittedName>
        <fullName evidence="2">DUF3736 domain-containing protein</fullName>
    </submittedName>
</protein>